<dbReference type="GO" id="GO:0012505">
    <property type="term" value="C:endomembrane system"/>
    <property type="evidence" value="ECO:0007669"/>
    <property type="project" value="UniProtKB-SubCell"/>
</dbReference>
<accession>U1GV55</accession>
<dbReference type="eggNOG" id="ENOG502RZQS">
    <property type="taxonomic scope" value="Eukaryota"/>
</dbReference>
<feature type="transmembrane region" description="Helical" evidence="6">
    <location>
        <begin position="201"/>
        <end position="219"/>
    </location>
</feature>
<feature type="domain" description="CWH43-like N-terminal" evidence="7">
    <location>
        <begin position="6"/>
        <end position="219"/>
    </location>
</feature>
<feature type="transmembrane region" description="Helical" evidence="6">
    <location>
        <begin position="130"/>
        <end position="148"/>
    </location>
</feature>
<dbReference type="PANTHER" id="PTHR21324:SF2">
    <property type="entry name" value="EG:22E5.9 PROTEIN"/>
    <property type="match status" value="1"/>
</dbReference>
<dbReference type="OMA" id="YRSQHRI"/>
<reference evidence="9" key="1">
    <citation type="journal article" date="2014" name="BMC Genomics">
        <title>Genome characteristics reveal the impact of lichenization on lichen-forming fungus Endocarpon pusillum Hedwig (Verrucariales, Ascomycota).</title>
        <authorList>
            <person name="Wang Y.-Y."/>
            <person name="Liu B."/>
            <person name="Zhang X.-Y."/>
            <person name="Zhou Q.-M."/>
            <person name="Zhang T."/>
            <person name="Li H."/>
            <person name="Yu Y.-F."/>
            <person name="Zhang X.-L."/>
            <person name="Hao X.-Y."/>
            <person name="Wang M."/>
            <person name="Wang L."/>
            <person name="Wei J.-C."/>
        </authorList>
    </citation>
    <scope>NUCLEOTIDE SEQUENCE [LARGE SCALE GENOMIC DNA]</scope>
    <source>
        <strain evidence="9">Z07020 / HMAS-L-300199</strain>
    </source>
</reference>
<dbReference type="OrthoDB" id="10032492at2759"/>
<dbReference type="Proteomes" id="UP000019373">
    <property type="component" value="Unassembled WGS sequence"/>
</dbReference>
<evidence type="ECO:0000256" key="2">
    <source>
        <dbReference type="ARBA" id="ARBA00022692"/>
    </source>
</evidence>
<dbReference type="GeneID" id="19236355"/>
<keyword evidence="4 6" id="KW-0472">Membrane</keyword>
<feature type="transmembrane region" description="Helical" evidence="6">
    <location>
        <begin position="168"/>
        <end position="189"/>
    </location>
</feature>
<feature type="transmembrane region" description="Helical" evidence="6">
    <location>
        <begin position="93"/>
        <end position="118"/>
    </location>
</feature>
<dbReference type="EMBL" id="KE720795">
    <property type="protein sequence ID" value="ERF75931.1"/>
    <property type="molecule type" value="Genomic_DNA"/>
</dbReference>
<proteinExistence type="predicted"/>
<dbReference type="InterPro" id="IPR019402">
    <property type="entry name" value="CWH43_N"/>
</dbReference>
<evidence type="ECO:0000256" key="3">
    <source>
        <dbReference type="ARBA" id="ARBA00022989"/>
    </source>
</evidence>
<keyword evidence="2 6" id="KW-0812">Transmembrane</keyword>
<dbReference type="RefSeq" id="XP_007786780.1">
    <property type="nucleotide sequence ID" value="XM_007788590.1"/>
</dbReference>
<dbReference type="Pfam" id="PF10277">
    <property type="entry name" value="Frag1"/>
    <property type="match status" value="1"/>
</dbReference>
<protein>
    <recommendedName>
        <fullName evidence="7">CWH43-like N-terminal domain-containing protein</fullName>
    </recommendedName>
</protein>
<organism evidence="8 9">
    <name type="scientific">Endocarpon pusillum (strain Z07020 / HMAS-L-300199)</name>
    <name type="common">Lichen-forming fungus</name>
    <dbReference type="NCBI Taxonomy" id="1263415"/>
    <lineage>
        <taxon>Eukaryota</taxon>
        <taxon>Fungi</taxon>
        <taxon>Dikarya</taxon>
        <taxon>Ascomycota</taxon>
        <taxon>Pezizomycotina</taxon>
        <taxon>Eurotiomycetes</taxon>
        <taxon>Chaetothyriomycetidae</taxon>
        <taxon>Verrucariales</taxon>
        <taxon>Verrucariaceae</taxon>
        <taxon>Endocarpon</taxon>
    </lineage>
</organism>
<keyword evidence="9" id="KW-1185">Reference proteome</keyword>
<dbReference type="AlphaFoldDB" id="U1GV55"/>
<comment type="subcellular location">
    <subcellularLocation>
        <location evidence="1">Endomembrane system</location>
        <topology evidence="1">Multi-pass membrane protein</topology>
    </subcellularLocation>
</comment>
<evidence type="ECO:0000259" key="7">
    <source>
        <dbReference type="Pfam" id="PF10277"/>
    </source>
</evidence>
<sequence length="327" mass="37012">MWLLSYWILPVISAAMWLGMLLAMFIHWFVISQPQYPSMEASQDIAYISDVGAYGLKPLFITGSVITTVFLDLSFFAERYLRHTGRLARNTSLAQVILSIISILFALAGSAGLVLLAIFDTYRHRRLHNYFLLLFIAGFILSAIFVCAEYQRLGIHYRNHRILRTSFWVKLAFILVEVALAIVFGVMTFRGNRDVGAILEWIIALLFTGYIISFFFDLLPSVRTKHRVCPGSEEELPMSKQSRRQSGSDRGVSVHGAGPDEYEEDLTHDSAGPVPNPPYPVSTPYHETRQGTNTPNAYRANGYEDGVNGYTNRTGRISSWVNRWRNA</sequence>
<evidence type="ECO:0000313" key="9">
    <source>
        <dbReference type="Proteomes" id="UP000019373"/>
    </source>
</evidence>
<dbReference type="GO" id="GO:0005886">
    <property type="term" value="C:plasma membrane"/>
    <property type="evidence" value="ECO:0007669"/>
    <property type="project" value="TreeGrafter"/>
</dbReference>
<dbReference type="PANTHER" id="PTHR21324">
    <property type="entry name" value="FASTING-INDUCIBLE INTEGRAL MEMBRANE PROTEIN TM6P1-RELATED"/>
    <property type="match status" value="1"/>
</dbReference>
<feature type="transmembrane region" description="Helical" evidence="6">
    <location>
        <begin position="59"/>
        <end position="81"/>
    </location>
</feature>
<evidence type="ECO:0000313" key="8">
    <source>
        <dbReference type="EMBL" id="ERF75931.1"/>
    </source>
</evidence>
<evidence type="ECO:0000256" key="5">
    <source>
        <dbReference type="SAM" id="MobiDB-lite"/>
    </source>
</evidence>
<dbReference type="InterPro" id="IPR050911">
    <property type="entry name" value="DRAM/TMEM150_Autophagy_Mod"/>
</dbReference>
<evidence type="ECO:0000256" key="1">
    <source>
        <dbReference type="ARBA" id="ARBA00004127"/>
    </source>
</evidence>
<keyword evidence="3 6" id="KW-1133">Transmembrane helix</keyword>
<evidence type="ECO:0000256" key="6">
    <source>
        <dbReference type="SAM" id="Phobius"/>
    </source>
</evidence>
<evidence type="ECO:0000256" key="4">
    <source>
        <dbReference type="ARBA" id="ARBA00023136"/>
    </source>
</evidence>
<name>U1GV55_ENDPU</name>
<feature type="transmembrane region" description="Helical" evidence="6">
    <location>
        <begin position="7"/>
        <end position="30"/>
    </location>
</feature>
<feature type="region of interest" description="Disordered" evidence="5">
    <location>
        <begin position="230"/>
        <end position="299"/>
    </location>
</feature>
<gene>
    <name evidence="8" type="ORF">EPUS_01297</name>
</gene>
<dbReference type="HOGENOM" id="CLU_050573_0_0_1"/>